<dbReference type="Proteomes" id="UP001497493">
    <property type="component" value="Chromosome"/>
</dbReference>
<organism evidence="2 3">
    <name type="scientific">Candidatus Methylocalor cossyra</name>
    <dbReference type="NCBI Taxonomy" id="3108543"/>
    <lineage>
        <taxon>Bacteria</taxon>
        <taxon>Pseudomonadati</taxon>
        <taxon>Pseudomonadota</taxon>
        <taxon>Gammaproteobacteria</taxon>
        <taxon>Methylococcales</taxon>
        <taxon>Methylococcaceae</taxon>
        <taxon>Candidatus Methylocalor</taxon>
    </lineage>
</organism>
<evidence type="ECO:0000313" key="3">
    <source>
        <dbReference type="Proteomes" id="UP001497493"/>
    </source>
</evidence>
<dbReference type="Gene3D" id="1.10.10.10">
    <property type="entry name" value="Winged helix-like DNA-binding domain superfamily/Winged helix DNA-binding domain"/>
    <property type="match status" value="1"/>
</dbReference>
<accession>A0ABM9NKN2</accession>
<protein>
    <submittedName>
        <fullName evidence="2">Iron-sulfur cluster regulator SufR</fullName>
    </submittedName>
</protein>
<sequence>MLSKMGQSQRQLLKMLLEEKNGLTIDEMVRGLAISRTAVNQHIAALKNDGLVETHTRAKTGGRPCHVYVLSDRGAELFPRKYGWFAELLLRELQARLGSRELEGLLRGIGEALGHELRHRLHGKAPIQQLEEIVALMREFGYETSLAGDPAAEEPVVRALNCVYHHLAASHPQVCCLDLAFLSALSGRRVDHIECMVRGGKACQFRLREALEDSQKSDYQTLGEDR</sequence>
<dbReference type="InterPro" id="IPR036388">
    <property type="entry name" value="WH-like_DNA-bd_sf"/>
</dbReference>
<reference evidence="2 3" key="1">
    <citation type="submission" date="2024-04" db="EMBL/GenBank/DDBJ databases">
        <authorList>
            <person name="Cremers G."/>
        </authorList>
    </citation>
    <scope>NUCLEOTIDE SEQUENCE [LARGE SCALE GENOMIC DNA]</scope>
    <source>
        <strain evidence="2">MeCH1-AG</strain>
    </source>
</reference>
<name>A0ABM9NKN2_9GAMM</name>
<dbReference type="EMBL" id="OZ026884">
    <property type="protein sequence ID" value="CAL1241182.1"/>
    <property type="molecule type" value="Genomic_DNA"/>
</dbReference>
<dbReference type="InterPro" id="IPR013196">
    <property type="entry name" value="HTH_11"/>
</dbReference>
<dbReference type="CDD" id="cd00090">
    <property type="entry name" value="HTH_ARSR"/>
    <property type="match status" value="1"/>
</dbReference>
<gene>
    <name evidence="2" type="ORF">MECH1_V1_2406</name>
</gene>
<dbReference type="InterPro" id="IPR036390">
    <property type="entry name" value="WH_DNA-bd_sf"/>
</dbReference>
<dbReference type="SUPFAM" id="SSF46785">
    <property type="entry name" value="Winged helix' DNA-binding domain"/>
    <property type="match status" value="1"/>
</dbReference>
<evidence type="ECO:0000259" key="1">
    <source>
        <dbReference type="Pfam" id="PF08279"/>
    </source>
</evidence>
<keyword evidence="3" id="KW-1185">Reference proteome</keyword>
<dbReference type="RefSeq" id="WP_348757707.1">
    <property type="nucleotide sequence ID" value="NZ_OZ026884.1"/>
</dbReference>
<dbReference type="InterPro" id="IPR011991">
    <property type="entry name" value="ArsR-like_HTH"/>
</dbReference>
<proteinExistence type="predicted"/>
<dbReference type="Pfam" id="PF08279">
    <property type="entry name" value="HTH_11"/>
    <property type="match status" value="1"/>
</dbReference>
<feature type="domain" description="Helix-turn-helix type 11" evidence="1">
    <location>
        <begin position="9"/>
        <end position="50"/>
    </location>
</feature>
<evidence type="ECO:0000313" key="2">
    <source>
        <dbReference type="EMBL" id="CAL1241182.1"/>
    </source>
</evidence>